<keyword evidence="6 8" id="KW-0326">Glycosidase</keyword>
<dbReference type="InterPro" id="IPR018053">
    <property type="entry name" value="Glyco_hydro_32_AS"/>
</dbReference>
<dbReference type="UniPathway" id="UPA00238"/>
<evidence type="ECO:0000259" key="10">
    <source>
        <dbReference type="Pfam" id="PF00251"/>
    </source>
</evidence>
<evidence type="ECO:0000256" key="2">
    <source>
        <dbReference type="ARBA" id="ARBA00009902"/>
    </source>
</evidence>
<keyword evidence="9" id="KW-0963">Cytoplasm</keyword>
<dbReference type="InterPro" id="IPR006232">
    <property type="entry name" value="Suc6P_hydrolase"/>
</dbReference>
<keyword evidence="9" id="KW-0119">Carbohydrate metabolism</keyword>
<sequence length="495" mass="57409">MKEWTREERYRTILEASDEEMAVLKEKVDGCPYRQKFHIQPTTGLLNDPNGFAYFNGEYHLFYQWFPLGPVHGIKHWYHVSSKDLVHWNDCGVGIIPSEYFESHGAFSGSGLAENDKLYLFYTGNTRNDKWERHPYQCLAIMDAEGKITKHPKAIVEELPEIYTDNFRDPKVFKENDKYYFVIGAERKEGNLGTIAVYGSGDLINWNYKGEIKTSFFGNGFMWECPDYIKIDDKGVLIFSPQGLEANGDKYKNIFQSGYLIGNKIDFENLEFNHGEFRELDRGFDFYAPQTTKVPDGRYILVGWMGLPEIAYPTDENGWAHCLTIPRELSLKGDKLLQKPVRELISLRRNERAMTYTLNNEETTIEDFKGNVYELECSFENIAGKRVGLKLRQGIKEETVFYYDLEEKKLVLDRSHSGKDFAVEYGRERKCSYEGKDLKLQVFVDISSIEVFVNDGEEVFTARIFTAKDSSNISIFAHGKTDVNLKIWDLYLDEK</sequence>
<evidence type="ECO:0000256" key="7">
    <source>
        <dbReference type="ARBA" id="ARBA00033367"/>
    </source>
</evidence>
<evidence type="ECO:0000259" key="11">
    <source>
        <dbReference type="Pfam" id="PF08244"/>
    </source>
</evidence>
<comment type="pathway">
    <text evidence="1 9">Glycan biosynthesis; sucrose metabolism.</text>
</comment>
<evidence type="ECO:0000313" key="12">
    <source>
        <dbReference type="EMBL" id="MBC5639740.1"/>
    </source>
</evidence>
<dbReference type="EC" id="3.2.1.26" evidence="3 8"/>
<dbReference type="GO" id="GO:0005985">
    <property type="term" value="P:sucrose metabolic process"/>
    <property type="evidence" value="ECO:0007669"/>
    <property type="project" value="UniProtKB-UniPathway"/>
</dbReference>
<dbReference type="EMBL" id="JACOOQ010000005">
    <property type="protein sequence ID" value="MBC5639740.1"/>
    <property type="molecule type" value="Genomic_DNA"/>
</dbReference>
<evidence type="ECO:0000256" key="9">
    <source>
        <dbReference type="RuleBase" id="RU365015"/>
    </source>
</evidence>
<evidence type="ECO:0000256" key="6">
    <source>
        <dbReference type="ARBA" id="ARBA00023295"/>
    </source>
</evidence>
<dbReference type="InterPro" id="IPR023296">
    <property type="entry name" value="Glyco_hydro_beta-prop_sf"/>
</dbReference>
<protein>
    <recommendedName>
        <fullName evidence="4 8">Sucrose-6-phosphate hydrolase</fullName>
        <ecNumber evidence="3 8">3.2.1.26</ecNumber>
    </recommendedName>
    <alternativeName>
        <fullName evidence="7 9">Invertase</fullName>
    </alternativeName>
</protein>
<dbReference type="Pfam" id="PF00251">
    <property type="entry name" value="Glyco_hydro_32N"/>
    <property type="match status" value="1"/>
</dbReference>
<dbReference type="InterPro" id="IPR051214">
    <property type="entry name" value="GH32_Enzymes"/>
</dbReference>
<comment type="catalytic activity">
    <reaction evidence="8">
        <text>Hydrolysis of terminal non-reducing beta-D-fructofuranoside residues in beta-D-fructofuranosides.</text>
        <dbReference type="EC" id="3.2.1.26"/>
    </reaction>
</comment>
<comment type="similarity">
    <text evidence="2 8">Belongs to the glycosyl hydrolase 32 family.</text>
</comment>
<comment type="caution">
    <text evidence="12">The sequence shown here is derived from an EMBL/GenBank/DDBJ whole genome shotgun (WGS) entry which is preliminary data.</text>
</comment>
<evidence type="ECO:0000256" key="3">
    <source>
        <dbReference type="ARBA" id="ARBA00012758"/>
    </source>
</evidence>
<evidence type="ECO:0000256" key="5">
    <source>
        <dbReference type="ARBA" id="ARBA00022801"/>
    </source>
</evidence>
<organism evidence="12 13">
    <name type="scientific">Clostridium lentum</name>
    <dbReference type="NCBI Taxonomy" id="2763037"/>
    <lineage>
        <taxon>Bacteria</taxon>
        <taxon>Bacillati</taxon>
        <taxon>Bacillota</taxon>
        <taxon>Clostridia</taxon>
        <taxon>Eubacteriales</taxon>
        <taxon>Clostridiaceae</taxon>
        <taxon>Clostridium</taxon>
    </lineage>
</organism>
<evidence type="ECO:0000313" key="13">
    <source>
        <dbReference type="Proteomes" id="UP000662088"/>
    </source>
</evidence>
<evidence type="ECO:0000256" key="1">
    <source>
        <dbReference type="ARBA" id="ARBA00004914"/>
    </source>
</evidence>
<dbReference type="PANTHER" id="PTHR43101">
    <property type="entry name" value="BETA-FRUCTOSIDASE"/>
    <property type="match status" value="1"/>
</dbReference>
<proteinExistence type="inferred from homology"/>
<dbReference type="PANTHER" id="PTHR43101:SF1">
    <property type="entry name" value="BETA-FRUCTOSIDASE"/>
    <property type="match status" value="1"/>
</dbReference>
<keyword evidence="13" id="KW-1185">Reference proteome</keyword>
<dbReference type="GO" id="GO:0005737">
    <property type="term" value="C:cytoplasm"/>
    <property type="evidence" value="ECO:0007669"/>
    <property type="project" value="UniProtKB-SubCell"/>
</dbReference>
<name>A0A8I0ADH7_9CLOT</name>
<dbReference type="Gene3D" id="2.60.120.560">
    <property type="entry name" value="Exo-inulinase, domain 1"/>
    <property type="match status" value="1"/>
</dbReference>
<dbReference type="SUPFAM" id="SSF49899">
    <property type="entry name" value="Concanavalin A-like lectins/glucanases"/>
    <property type="match status" value="1"/>
</dbReference>
<dbReference type="InterPro" id="IPR001362">
    <property type="entry name" value="Glyco_hydro_32"/>
</dbReference>
<dbReference type="InterPro" id="IPR013148">
    <property type="entry name" value="Glyco_hydro_32_N"/>
</dbReference>
<dbReference type="SMART" id="SM00640">
    <property type="entry name" value="Glyco_32"/>
    <property type="match status" value="1"/>
</dbReference>
<dbReference type="CDD" id="cd18623">
    <property type="entry name" value="GH32_ScrB-like"/>
    <property type="match status" value="1"/>
</dbReference>
<keyword evidence="5 8" id="KW-0378">Hydrolase</keyword>
<dbReference type="AlphaFoldDB" id="A0A8I0ADH7"/>
<feature type="domain" description="Glycosyl hydrolase family 32 N-terminal" evidence="10">
    <location>
        <begin position="38"/>
        <end position="340"/>
    </location>
</feature>
<evidence type="ECO:0000256" key="4">
    <source>
        <dbReference type="ARBA" id="ARBA00019623"/>
    </source>
</evidence>
<feature type="domain" description="Glycosyl hydrolase family 32 C-terminal" evidence="11">
    <location>
        <begin position="343"/>
        <end position="489"/>
    </location>
</feature>
<dbReference type="SUPFAM" id="SSF75005">
    <property type="entry name" value="Arabinanase/levansucrase/invertase"/>
    <property type="match status" value="1"/>
</dbReference>
<evidence type="ECO:0000256" key="8">
    <source>
        <dbReference type="RuleBase" id="RU362110"/>
    </source>
</evidence>
<dbReference type="RefSeq" id="WP_186834832.1">
    <property type="nucleotide sequence ID" value="NZ_JACOOQ010000005.1"/>
</dbReference>
<gene>
    <name evidence="12" type="ORF">H8R92_04710</name>
</gene>
<dbReference type="Gene3D" id="2.115.10.20">
    <property type="entry name" value="Glycosyl hydrolase domain, family 43"/>
    <property type="match status" value="1"/>
</dbReference>
<comment type="function">
    <text evidence="9">Enables the bacterium to metabolize sucrose as a sole carbon source.</text>
</comment>
<dbReference type="Pfam" id="PF08244">
    <property type="entry name" value="Glyco_hydro_32C"/>
    <property type="match status" value="1"/>
</dbReference>
<reference evidence="12" key="1">
    <citation type="submission" date="2020-08" db="EMBL/GenBank/DDBJ databases">
        <title>Genome public.</title>
        <authorList>
            <person name="Liu C."/>
            <person name="Sun Q."/>
        </authorList>
    </citation>
    <scope>NUCLEOTIDE SEQUENCE</scope>
    <source>
        <strain evidence="12">NSJ-42</strain>
    </source>
</reference>
<dbReference type="Proteomes" id="UP000662088">
    <property type="component" value="Unassembled WGS sequence"/>
</dbReference>
<comment type="subcellular location">
    <subcellularLocation>
        <location evidence="9">Cytoplasm</location>
    </subcellularLocation>
</comment>
<dbReference type="GO" id="GO:0004564">
    <property type="term" value="F:beta-fructofuranosidase activity"/>
    <property type="evidence" value="ECO:0007669"/>
    <property type="project" value="UniProtKB-EC"/>
</dbReference>
<accession>A0A8I0ADH7</accession>
<dbReference type="InterPro" id="IPR013320">
    <property type="entry name" value="ConA-like_dom_sf"/>
</dbReference>
<dbReference type="InterPro" id="IPR013189">
    <property type="entry name" value="Glyco_hydro_32_C"/>
</dbReference>
<dbReference type="PROSITE" id="PS00609">
    <property type="entry name" value="GLYCOSYL_HYDROL_F32"/>
    <property type="match status" value="1"/>
</dbReference>
<dbReference type="NCBIfam" id="TIGR01322">
    <property type="entry name" value="scrB_fam"/>
    <property type="match status" value="1"/>
</dbReference>